<dbReference type="Proteomes" id="UP000605846">
    <property type="component" value="Unassembled WGS sequence"/>
</dbReference>
<dbReference type="Gene3D" id="3.90.1490.10">
    <property type="entry name" value="putative n-type atp pyrophosphatase, domain 2"/>
    <property type="match status" value="1"/>
</dbReference>
<keyword evidence="8" id="KW-1185">Reference proteome</keyword>
<dbReference type="EMBL" id="JABAYA010000002">
    <property type="protein sequence ID" value="KAF7732524.1"/>
    <property type="molecule type" value="Genomic_DNA"/>
</dbReference>
<sequence length="226" mass="25192">MAPHKKAAISFTGGKDCILALHRVVDQGFDVAVLVTFCPPTDVEFRSHPLQIMEQQVRALGIPHRLCIVQGPDYLQSYRENLRQLRLEFGIDSLVTGDVVPVCSNFMERAVQETGVELVRPLWQCNRLELLEEIRDRSFQAAITCIRIRKFCEEELAIASIGQDLSLEWIETVGQGSSGEHGEFHTMVLDAPLFVHGKVAAQIQCSTEDGFAFASVDSVHLSSKLI</sequence>
<protein>
    <recommendedName>
        <fullName evidence="2">Diphthine--ammonia ligase</fullName>
        <ecNumber evidence="1">6.3.1.14</ecNumber>
    </recommendedName>
    <alternativeName>
        <fullName evidence="3">Diphthamide synthase</fullName>
    </alternativeName>
    <alternativeName>
        <fullName evidence="4">Diphthamide synthetase</fullName>
    </alternativeName>
</protein>
<dbReference type="InterPro" id="IPR014729">
    <property type="entry name" value="Rossmann-like_a/b/a_fold"/>
</dbReference>
<evidence type="ECO:0000256" key="2">
    <source>
        <dbReference type="ARBA" id="ARBA00018426"/>
    </source>
</evidence>
<feature type="domain" description="Diphthamide synthase" evidence="6">
    <location>
        <begin position="6"/>
        <end position="195"/>
    </location>
</feature>
<evidence type="ECO:0000256" key="5">
    <source>
        <dbReference type="ARBA" id="ARBA00048108"/>
    </source>
</evidence>
<dbReference type="Gene3D" id="3.40.50.620">
    <property type="entry name" value="HUPs"/>
    <property type="match status" value="1"/>
</dbReference>
<comment type="caution">
    <text evidence="7">The sequence shown here is derived from an EMBL/GenBank/DDBJ whole genome shotgun (WGS) entry which is preliminary data.</text>
</comment>
<reference evidence="7" key="1">
    <citation type="submission" date="2020-01" db="EMBL/GenBank/DDBJ databases">
        <title>Genome Sequencing of Three Apophysomyces-Like Fungal Strains Confirms a Novel Fungal Genus in the Mucoromycota with divergent Burkholderia-like Endosymbiotic Bacteria.</title>
        <authorList>
            <person name="Stajich J.E."/>
            <person name="Macias A.M."/>
            <person name="Carter-House D."/>
            <person name="Lovett B."/>
            <person name="Kasson L.R."/>
            <person name="Berry K."/>
            <person name="Grigoriev I."/>
            <person name="Chang Y."/>
            <person name="Spatafora J."/>
            <person name="Kasson M.T."/>
        </authorList>
    </citation>
    <scope>NUCLEOTIDE SEQUENCE</scope>
    <source>
        <strain evidence="7">NRRL A-21654</strain>
    </source>
</reference>
<proteinExistence type="predicted"/>
<dbReference type="GO" id="GO:0017178">
    <property type="term" value="F:diphthine-ammonia ligase activity"/>
    <property type="evidence" value="ECO:0007669"/>
    <property type="project" value="UniProtKB-EC"/>
</dbReference>
<evidence type="ECO:0000259" key="6">
    <source>
        <dbReference type="Pfam" id="PF01902"/>
    </source>
</evidence>
<dbReference type="OrthoDB" id="686384at2759"/>
<evidence type="ECO:0000256" key="4">
    <source>
        <dbReference type="ARBA" id="ARBA00031552"/>
    </source>
</evidence>
<dbReference type="SUPFAM" id="SSF52402">
    <property type="entry name" value="Adenine nucleotide alpha hydrolases-like"/>
    <property type="match status" value="1"/>
</dbReference>
<evidence type="ECO:0000313" key="8">
    <source>
        <dbReference type="Proteomes" id="UP000605846"/>
    </source>
</evidence>
<accession>A0A8H7EVI8</accession>
<evidence type="ECO:0000256" key="3">
    <source>
        <dbReference type="ARBA" id="ARBA00029814"/>
    </source>
</evidence>
<organism evidence="7 8">
    <name type="scientific">Apophysomyces ossiformis</name>
    <dbReference type="NCBI Taxonomy" id="679940"/>
    <lineage>
        <taxon>Eukaryota</taxon>
        <taxon>Fungi</taxon>
        <taxon>Fungi incertae sedis</taxon>
        <taxon>Mucoromycota</taxon>
        <taxon>Mucoromycotina</taxon>
        <taxon>Mucoromycetes</taxon>
        <taxon>Mucorales</taxon>
        <taxon>Mucorineae</taxon>
        <taxon>Mucoraceae</taxon>
        <taxon>Apophysomyces</taxon>
    </lineage>
</organism>
<comment type="catalytic activity">
    <reaction evidence="5">
        <text>diphthine-[translation elongation factor 2] + NH4(+) + ATP = diphthamide-[translation elongation factor 2] + AMP + diphosphate + H(+)</text>
        <dbReference type="Rhea" id="RHEA:19753"/>
        <dbReference type="Rhea" id="RHEA-COMP:10172"/>
        <dbReference type="Rhea" id="RHEA-COMP:10174"/>
        <dbReference type="ChEBI" id="CHEBI:15378"/>
        <dbReference type="ChEBI" id="CHEBI:16692"/>
        <dbReference type="ChEBI" id="CHEBI:28938"/>
        <dbReference type="ChEBI" id="CHEBI:30616"/>
        <dbReference type="ChEBI" id="CHEBI:33019"/>
        <dbReference type="ChEBI" id="CHEBI:82696"/>
        <dbReference type="ChEBI" id="CHEBI:456215"/>
        <dbReference type="EC" id="6.3.1.14"/>
    </reaction>
</comment>
<dbReference type="AlphaFoldDB" id="A0A8H7EVI8"/>
<dbReference type="InterPro" id="IPR002761">
    <property type="entry name" value="Diphthami_syn_dom"/>
</dbReference>
<evidence type="ECO:0000256" key="1">
    <source>
        <dbReference type="ARBA" id="ARBA00012089"/>
    </source>
</evidence>
<dbReference type="EC" id="6.3.1.14" evidence="1"/>
<gene>
    <name evidence="7" type="ORF">EC973_003271</name>
</gene>
<evidence type="ECO:0000313" key="7">
    <source>
        <dbReference type="EMBL" id="KAF7732524.1"/>
    </source>
</evidence>
<dbReference type="Pfam" id="PF01902">
    <property type="entry name" value="Diphthami_syn_2"/>
    <property type="match status" value="1"/>
</dbReference>
<name>A0A8H7EVI8_9FUNG</name>